<keyword evidence="2" id="KW-1185">Reference proteome</keyword>
<dbReference type="AlphaFoldDB" id="A0A5C1ASD2"/>
<proteinExistence type="predicted"/>
<organism evidence="1 2">
    <name type="scientific">Limnoglobus roseus</name>
    <dbReference type="NCBI Taxonomy" id="2598579"/>
    <lineage>
        <taxon>Bacteria</taxon>
        <taxon>Pseudomonadati</taxon>
        <taxon>Planctomycetota</taxon>
        <taxon>Planctomycetia</taxon>
        <taxon>Gemmatales</taxon>
        <taxon>Gemmataceae</taxon>
        <taxon>Limnoglobus</taxon>
    </lineage>
</organism>
<gene>
    <name evidence="1" type="ORF">PX52LOC_06888</name>
</gene>
<dbReference type="Proteomes" id="UP000324974">
    <property type="component" value="Chromosome"/>
</dbReference>
<protein>
    <recommendedName>
        <fullName evidence="3">SMI1/KNR4 family protein</fullName>
    </recommendedName>
</protein>
<dbReference type="RefSeq" id="WP_246173545.1">
    <property type="nucleotide sequence ID" value="NZ_CP042425.1"/>
</dbReference>
<dbReference type="EMBL" id="CP042425">
    <property type="protein sequence ID" value="QEL19808.1"/>
    <property type="molecule type" value="Genomic_DNA"/>
</dbReference>
<reference evidence="2" key="1">
    <citation type="submission" date="2019-08" db="EMBL/GenBank/DDBJ databases">
        <title>Limnoglobus roseus gen. nov., sp. nov., a novel freshwater planctomycete with a giant genome from the family Gemmataceae.</title>
        <authorList>
            <person name="Kulichevskaya I.S."/>
            <person name="Naumoff D.G."/>
            <person name="Miroshnikov K."/>
            <person name="Ivanova A."/>
            <person name="Philippov D.A."/>
            <person name="Hakobyan A."/>
            <person name="Rijpstra I.C."/>
            <person name="Sinninghe Damste J.S."/>
            <person name="Liesack W."/>
            <person name="Dedysh S.N."/>
        </authorList>
    </citation>
    <scope>NUCLEOTIDE SEQUENCE [LARGE SCALE GENOMIC DNA]</scope>
    <source>
        <strain evidence="2">PX52</strain>
    </source>
</reference>
<sequence length="216" mass="23610">MTEGEWAAGTEPGPGPLLEWLRTEGKATERKLRLFAASAFGRFIRLLPDPRQRRGVEVLEEVAEGAVTWAACRVVATEVRQAIPRDNRLSDALPADDPHYIALMLYREFCSSAIANHAVHATAGLAEGAGEQQAQAHLVRCVFNPFALAFDPHWITPTAYALAESAYEDRAFDRLPILADALEDAGCEDEAVLNHLRGPGPHCRGCWVVDLVLGKS</sequence>
<dbReference type="KEGG" id="lrs:PX52LOC_06888"/>
<accession>A0A5C1ASD2</accession>
<evidence type="ECO:0000313" key="1">
    <source>
        <dbReference type="EMBL" id="QEL19808.1"/>
    </source>
</evidence>
<evidence type="ECO:0008006" key="3">
    <source>
        <dbReference type="Google" id="ProtNLM"/>
    </source>
</evidence>
<name>A0A5C1ASD2_9BACT</name>
<evidence type="ECO:0000313" key="2">
    <source>
        <dbReference type="Proteomes" id="UP000324974"/>
    </source>
</evidence>